<name>A0A2D4IHG8_MICLE</name>
<organism evidence="1">
    <name type="scientific">Micrurus lemniscatus lemniscatus</name>
    <dbReference type="NCBI Taxonomy" id="129467"/>
    <lineage>
        <taxon>Eukaryota</taxon>
        <taxon>Metazoa</taxon>
        <taxon>Chordata</taxon>
        <taxon>Craniata</taxon>
        <taxon>Vertebrata</taxon>
        <taxon>Euteleostomi</taxon>
        <taxon>Lepidosauria</taxon>
        <taxon>Squamata</taxon>
        <taxon>Bifurcata</taxon>
        <taxon>Unidentata</taxon>
        <taxon>Episquamata</taxon>
        <taxon>Toxicofera</taxon>
        <taxon>Serpentes</taxon>
        <taxon>Colubroidea</taxon>
        <taxon>Elapidae</taxon>
        <taxon>Elapinae</taxon>
        <taxon>Micrurus</taxon>
    </lineage>
</organism>
<dbReference type="AlphaFoldDB" id="A0A2D4IHG8"/>
<dbReference type="EMBL" id="IACK01107808">
    <property type="protein sequence ID" value="LAA83647.1"/>
    <property type="molecule type" value="Transcribed_RNA"/>
</dbReference>
<evidence type="ECO:0000313" key="1">
    <source>
        <dbReference type="EMBL" id="LAA83647.1"/>
    </source>
</evidence>
<sequence>MQACTVSALEPKSPTKNKACFFCFVFQVNYVYSCDLSFIGLNKGFQLFPLILGIPKPRSMAWHQTTACPKQAAQTSKAPSARCRKHVKSCPFQSIGKKSPMKLVPCAQKLEANALHHQ</sequence>
<accession>A0A2D4IHG8</accession>
<reference evidence="1" key="1">
    <citation type="submission" date="2017-07" db="EMBL/GenBank/DDBJ databases">
        <authorList>
            <person name="Mikheyev A."/>
            <person name="Grau M."/>
        </authorList>
    </citation>
    <scope>NUCLEOTIDE SEQUENCE</scope>
    <source>
        <tissue evidence="1">Venom_gland</tissue>
    </source>
</reference>
<reference evidence="1" key="2">
    <citation type="submission" date="2017-11" db="EMBL/GenBank/DDBJ databases">
        <title>Coralsnake Venomics: Analyses of Venom Gland Transcriptomes and Proteomes of Six Brazilian Taxa.</title>
        <authorList>
            <person name="Aird S.D."/>
            <person name="Jorge da Silva N."/>
            <person name="Qiu L."/>
            <person name="Villar-Briones A."/>
            <person name="Aparecida-Saddi V."/>
            <person name="Campos-Telles M.P."/>
            <person name="Grau M."/>
            <person name="Mikheyev A.S."/>
        </authorList>
    </citation>
    <scope>NUCLEOTIDE SEQUENCE</scope>
    <source>
        <tissue evidence="1">Venom_gland</tissue>
    </source>
</reference>
<proteinExistence type="predicted"/>
<protein>
    <submittedName>
        <fullName evidence="1">Uncharacterized protein</fullName>
    </submittedName>
</protein>